<dbReference type="Pfam" id="PF02449">
    <property type="entry name" value="Glyco_hydro_42"/>
    <property type="match status" value="1"/>
</dbReference>
<dbReference type="PANTHER" id="PTHR36447">
    <property type="entry name" value="BETA-GALACTOSIDASE GANA"/>
    <property type="match status" value="1"/>
</dbReference>
<accession>A0ABX7BV25</accession>
<keyword evidence="2" id="KW-0378">Hydrolase</keyword>
<keyword evidence="8" id="KW-1185">Reference proteome</keyword>
<evidence type="ECO:0000256" key="3">
    <source>
        <dbReference type="ARBA" id="ARBA00022833"/>
    </source>
</evidence>
<dbReference type="Proteomes" id="UP000595448">
    <property type="component" value="Chromosome"/>
</dbReference>
<reference evidence="7 8" key="1">
    <citation type="submission" date="2021-01" db="EMBL/GenBank/DDBJ databases">
        <title>Brevundimonas vitis sp. nov., an bacterium isolated from grape (Vitis vinifera).</title>
        <authorList>
            <person name="Jiang L."/>
            <person name="Lee J."/>
        </authorList>
    </citation>
    <scope>NUCLEOTIDE SEQUENCE [LARGE SCALE GENOMIC DNA]</scope>
    <source>
        <strain evidence="7 8">GRTSA-9</strain>
    </source>
</reference>
<evidence type="ECO:0000256" key="1">
    <source>
        <dbReference type="ARBA" id="ARBA00022723"/>
    </source>
</evidence>
<keyword evidence="1" id="KW-0479">Metal-binding</keyword>
<gene>
    <name evidence="7" type="ORF">JIP62_01310</name>
</gene>
<dbReference type="InterPro" id="IPR013529">
    <property type="entry name" value="Glyco_hydro_42_N"/>
</dbReference>
<dbReference type="InterPro" id="IPR017853">
    <property type="entry name" value="GH"/>
</dbReference>
<organism evidence="7 8">
    <name type="scientific">Brevundimonas vitisensis</name>
    <dbReference type="NCBI Taxonomy" id="2800818"/>
    <lineage>
        <taxon>Bacteria</taxon>
        <taxon>Pseudomonadati</taxon>
        <taxon>Pseudomonadota</taxon>
        <taxon>Alphaproteobacteria</taxon>
        <taxon>Caulobacterales</taxon>
        <taxon>Caulobacteraceae</taxon>
        <taxon>Brevundimonas</taxon>
    </lineage>
</organism>
<sequence length="533" mass="59343">MAVTVATAPAVAQAPIPQIVHQDGRHALMVDGAPFLILGGQVNNSSNYPGPLAQAWPALKFIGANTVQIPIAWEQIEPEEGRFDFSFVDHAIEQARANDMRVVFLWFATWKNTAPKYAPAWVKLNPERFPLLIKADGTESYALSPYGTETLAADARAFAALMRHIRQVDERQRTVIMMQPQNEVGTYGSVRDYSPAAQAAFEGPVPQALLDRVGRPAGSWSQVFGAEADEFFHAWSIAAYVNAVAEAGIREYPLPMYVNAALPSPHERPDPASYASGGPVWPVFDAWMAAAPAIDFLSPDIYNRDSHTYEGHLDRYARPDNALFVAETGNDVMYARYLFSVLGRGGIGYSPFGIDYTGYANYPLGAPKIDEEALVPLRDLYRLIAPWQRTWARLAYEGKVRGVAEPDDRASQTIDFPEWTVTVGYRRWQFGQPEWTWLGPLADVPGTETPNGGAIVAEIAPGEFIVTAYRARVEFAAKPSTDGRRRMVVRYEEGHFDDEGRWVFERIWNGDQTDYGLNFTDRPQLLRVVTAAY</sequence>
<keyword evidence="4" id="KW-0326">Glycosidase</keyword>
<dbReference type="InterPro" id="IPR040719">
    <property type="entry name" value="DUF5597"/>
</dbReference>
<dbReference type="Gene3D" id="3.20.20.80">
    <property type="entry name" value="Glycosidases"/>
    <property type="match status" value="1"/>
</dbReference>
<dbReference type="EMBL" id="CP067977">
    <property type="protein sequence ID" value="QQQ19949.1"/>
    <property type="molecule type" value="Genomic_DNA"/>
</dbReference>
<name>A0ABX7BV25_9CAUL</name>
<feature type="domain" description="DUF5597" evidence="6">
    <location>
        <begin position="378"/>
        <end position="519"/>
    </location>
</feature>
<evidence type="ECO:0000313" key="8">
    <source>
        <dbReference type="Proteomes" id="UP000595448"/>
    </source>
</evidence>
<dbReference type="SUPFAM" id="SSF51445">
    <property type="entry name" value="(Trans)glycosidases"/>
    <property type="match status" value="1"/>
</dbReference>
<evidence type="ECO:0000259" key="5">
    <source>
        <dbReference type="Pfam" id="PF02449"/>
    </source>
</evidence>
<dbReference type="Pfam" id="PF18120">
    <property type="entry name" value="DUF5597"/>
    <property type="match status" value="1"/>
</dbReference>
<protein>
    <submittedName>
        <fullName evidence="7">DUF5597 domain-containing protein</fullName>
    </submittedName>
</protein>
<feature type="domain" description="Glycoside hydrolase family 42 N-terminal" evidence="5">
    <location>
        <begin position="60"/>
        <end position="203"/>
    </location>
</feature>
<evidence type="ECO:0000256" key="2">
    <source>
        <dbReference type="ARBA" id="ARBA00022801"/>
    </source>
</evidence>
<evidence type="ECO:0000259" key="6">
    <source>
        <dbReference type="Pfam" id="PF18120"/>
    </source>
</evidence>
<evidence type="ECO:0000256" key="4">
    <source>
        <dbReference type="ARBA" id="ARBA00023295"/>
    </source>
</evidence>
<dbReference type="InterPro" id="IPR003476">
    <property type="entry name" value="Glyco_hydro_42"/>
</dbReference>
<keyword evidence="3" id="KW-0862">Zinc</keyword>
<proteinExistence type="predicted"/>
<dbReference type="PANTHER" id="PTHR36447:SF2">
    <property type="entry name" value="BETA-GALACTOSIDASE YESZ"/>
    <property type="match status" value="1"/>
</dbReference>
<dbReference type="Gene3D" id="2.60.220.20">
    <property type="entry name" value="putative beta-Galactosidase from caulobacter crescentus"/>
    <property type="match status" value="1"/>
</dbReference>
<evidence type="ECO:0000313" key="7">
    <source>
        <dbReference type="EMBL" id="QQQ19949.1"/>
    </source>
</evidence>